<sequence length="71" mass="8008">MEDEDRSTSISPLVSLWAIATGISLLISNLKRWIGCTMYSVQASHSGSEGDHDCSPEDEPWFWVCRQQDFS</sequence>
<evidence type="ECO:0000313" key="3">
    <source>
        <dbReference type="Proteomes" id="UP001610335"/>
    </source>
</evidence>
<dbReference type="Proteomes" id="UP001610335">
    <property type="component" value="Unassembled WGS sequence"/>
</dbReference>
<evidence type="ECO:0000256" key="1">
    <source>
        <dbReference type="SAM" id="Phobius"/>
    </source>
</evidence>
<comment type="caution">
    <text evidence="2">The sequence shown here is derived from an EMBL/GenBank/DDBJ whole genome shotgun (WGS) entry which is preliminary data.</text>
</comment>
<keyword evidence="3" id="KW-1185">Reference proteome</keyword>
<reference evidence="2 3" key="1">
    <citation type="submission" date="2024-07" db="EMBL/GenBank/DDBJ databases">
        <title>Section-level genome sequencing and comparative genomics of Aspergillus sections Usti and Cavernicolus.</title>
        <authorList>
            <consortium name="Lawrence Berkeley National Laboratory"/>
            <person name="Nybo J.L."/>
            <person name="Vesth T.C."/>
            <person name="Theobald S."/>
            <person name="Frisvad J.C."/>
            <person name="Larsen T.O."/>
            <person name="Kjaerboelling I."/>
            <person name="Rothschild-Mancinelli K."/>
            <person name="Lyhne E.K."/>
            <person name="Kogle M.E."/>
            <person name="Barry K."/>
            <person name="Clum A."/>
            <person name="Na H."/>
            <person name="Ledsgaard L."/>
            <person name="Lin J."/>
            <person name="Lipzen A."/>
            <person name="Kuo A."/>
            <person name="Riley R."/>
            <person name="Mondo S."/>
            <person name="LaButti K."/>
            <person name="Haridas S."/>
            <person name="Pangalinan J."/>
            <person name="Salamov A.A."/>
            <person name="Simmons B.A."/>
            <person name="Magnuson J.K."/>
            <person name="Chen J."/>
            <person name="Drula E."/>
            <person name="Henrissat B."/>
            <person name="Wiebenga A."/>
            <person name="Lubbers R.J."/>
            <person name="Gomes A.C."/>
            <person name="Makela M.R."/>
            <person name="Stajich J."/>
            <person name="Grigoriev I.V."/>
            <person name="Mortensen U.H."/>
            <person name="De vries R.P."/>
            <person name="Baker S.E."/>
            <person name="Andersen M.R."/>
        </authorList>
    </citation>
    <scope>NUCLEOTIDE SEQUENCE [LARGE SCALE GENOMIC DNA]</scope>
    <source>
        <strain evidence="2 3">CBS 600.67</strain>
    </source>
</reference>
<gene>
    <name evidence="2" type="ORF">BDW59DRAFT_142726</name>
</gene>
<proteinExistence type="predicted"/>
<keyword evidence="1" id="KW-0472">Membrane</keyword>
<organism evidence="2 3">
    <name type="scientific">Aspergillus cavernicola</name>
    <dbReference type="NCBI Taxonomy" id="176166"/>
    <lineage>
        <taxon>Eukaryota</taxon>
        <taxon>Fungi</taxon>
        <taxon>Dikarya</taxon>
        <taxon>Ascomycota</taxon>
        <taxon>Pezizomycotina</taxon>
        <taxon>Eurotiomycetes</taxon>
        <taxon>Eurotiomycetidae</taxon>
        <taxon>Eurotiales</taxon>
        <taxon>Aspergillaceae</taxon>
        <taxon>Aspergillus</taxon>
        <taxon>Aspergillus subgen. Nidulantes</taxon>
    </lineage>
</organism>
<accession>A0ABR4IMV7</accession>
<keyword evidence="1" id="KW-0812">Transmembrane</keyword>
<protein>
    <submittedName>
        <fullName evidence="2">Uncharacterized protein</fullName>
    </submittedName>
</protein>
<dbReference type="EMBL" id="JBFXLS010000018">
    <property type="protein sequence ID" value="KAL2829016.1"/>
    <property type="molecule type" value="Genomic_DNA"/>
</dbReference>
<name>A0ABR4IMV7_9EURO</name>
<keyword evidence="1" id="KW-1133">Transmembrane helix</keyword>
<feature type="transmembrane region" description="Helical" evidence="1">
    <location>
        <begin position="12"/>
        <end position="30"/>
    </location>
</feature>
<evidence type="ECO:0000313" key="2">
    <source>
        <dbReference type="EMBL" id="KAL2829016.1"/>
    </source>
</evidence>